<dbReference type="SUPFAM" id="SSF53098">
    <property type="entry name" value="Ribonuclease H-like"/>
    <property type="match status" value="1"/>
</dbReference>
<sequence>MSPFLDNDGILRVGGRLQRSAINHDKKHPILLPARCRFVELLFEREHCRMLHAGPQALFSSIRERFWPLNGRNTARRITRRCVTCFRVKPRLSDQIMGPLPPDRVTACQRLRIRAEDKEVANHILRMLFVCFSTKAVHLEAVSELTSSAFLAALRRFVSRRGYPQKIYNDNATNFVGAKRELEELYRTIRTFSKSIEEYCTSQSIEWKFIPPHAPHMGDIWEAGIKSCKYHLKRVIGEMRLVFEEFMTVLAQIEACLNSRPLCQLSSDPNDLQALTPTHFLIGGPLISLPDINVLDVPINRLDRWQLTQRITQHFWKRWSVEYLTSLQGKCKWTIERENLAVNDIVLIVSDNMSPLQWKLGRIIELHSGVDKR</sequence>
<dbReference type="KEGG" id="pbar:105429446"/>
<dbReference type="PROSITE" id="PS50994">
    <property type="entry name" value="INTEGRASE"/>
    <property type="match status" value="1"/>
</dbReference>
<evidence type="ECO:0000259" key="1">
    <source>
        <dbReference type="PROSITE" id="PS50994"/>
    </source>
</evidence>
<dbReference type="Gene3D" id="3.30.420.10">
    <property type="entry name" value="Ribonuclease H-like superfamily/Ribonuclease H"/>
    <property type="match status" value="1"/>
</dbReference>
<accession>A0A6I9WR48</accession>
<keyword evidence="2" id="KW-1185">Reference proteome</keyword>
<gene>
    <name evidence="3" type="primary">LOC105429446</name>
</gene>
<dbReference type="GO" id="GO:0015074">
    <property type="term" value="P:DNA integration"/>
    <property type="evidence" value="ECO:0007669"/>
    <property type="project" value="InterPro"/>
</dbReference>
<proteinExistence type="predicted"/>
<dbReference type="Pfam" id="PF17921">
    <property type="entry name" value="Integrase_H2C2"/>
    <property type="match status" value="1"/>
</dbReference>
<dbReference type="Pfam" id="PF18701">
    <property type="entry name" value="DUF5641"/>
    <property type="match status" value="1"/>
</dbReference>
<dbReference type="Proteomes" id="UP000504615">
    <property type="component" value="Unplaced"/>
</dbReference>
<reference evidence="3" key="1">
    <citation type="submission" date="2025-08" db="UniProtKB">
        <authorList>
            <consortium name="RefSeq"/>
        </authorList>
    </citation>
    <scope>IDENTIFICATION</scope>
</reference>
<dbReference type="InterPro" id="IPR036397">
    <property type="entry name" value="RNaseH_sf"/>
</dbReference>
<dbReference type="InterPro" id="IPR040676">
    <property type="entry name" value="DUF5641"/>
</dbReference>
<dbReference type="PANTHER" id="PTHR47331">
    <property type="entry name" value="PHD-TYPE DOMAIN-CONTAINING PROTEIN"/>
    <property type="match status" value="1"/>
</dbReference>
<feature type="non-terminal residue" evidence="3">
    <location>
        <position position="373"/>
    </location>
</feature>
<dbReference type="InterPro" id="IPR041588">
    <property type="entry name" value="Integrase_H2C2"/>
</dbReference>
<organism evidence="2 3">
    <name type="scientific">Pogonomyrmex barbatus</name>
    <name type="common">red harvester ant</name>
    <dbReference type="NCBI Taxonomy" id="144034"/>
    <lineage>
        <taxon>Eukaryota</taxon>
        <taxon>Metazoa</taxon>
        <taxon>Ecdysozoa</taxon>
        <taxon>Arthropoda</taxon>
        <taxon>Hexapoda</taxon>
        <taxon>Insecta</taxon>
        <taxon>Pterygota</taxon>
        <taxon>Neoptera</taxon>
        <taxon>Endopterygota</taxon>
        <taxon>Hymenoptera</taxon>
        <taxon>Apocrita</taxon>
        <taxon>Aculeata</taxon>
        <taxon>Formicoidea</taxon>
        <taxon>Formicidae</taxon>
        <taxon>Myrmicinae</taxon>
        <taxon>Pogonomyrmex</taxon>
    </lineage>
</organism>
<protein>
    <submittedName>
        <fullName evidence="3">Uncharacterized protein LOC105429446</fullName>
    </submittedName>
</protein>
<feature type="domain" description="Integrase catalytic" evidence="1">
    <location>
        <begin position="97"/>
        <end position="285"/>
    </location>
</feature>
<evidence type="ECO:0000313" key="3">
    <source>
        <dbReference type="RefSeq" id="XP_011644659.1"/>
    </source>
</evidence>
<dbReference type="AlphaFoldDB" id="A0A6I9WR48"/>
<dbReference type="InterPro" id="IPR012337">
    <property type="entry name" value="RNaseH-like_sf"/>
</dbReference>
<dbReference type="RefSeq" id="XP_011644659.1">
    <property type="nucleotide sequence ID" value="XM_011646357.1"/>
</dbReference>
<name>A0A6I9WR48_9HYME</name>
<evidence type="ECO:0000313" key="2">
    <source>
        <dbReference type="Proteomes" id="UP000504615"/>
    </source>
</evidence>
<dbReference type="GeneID" id="105429446"/>
<dbReference type="GO" id="GO:0003676">
    <property type="term" value="F:nucleic acid binding"/>
    <property type="evidence" value="ECO:0007669"/>
    <property type="project" value="InterPro"/>
</dbReference>
<dbReference type="OrthoDB" id="7553694at2759"/>
<dbReference type="InterPro" id="IPR001584">
    <property type="entry name" value="Integrase_cat-core"/>
</dbReference>